<keyword evidence="2" id="KW-1185">Reference proteome</keyword>
<evidence type="ECO:0000313" key="1">
    <source>
        <dbReference type="EMBL" id="RZS99931.1"/>
    </source>
</evidence>
<name>A0A4Q7PH92_9FLAO</name>
<accession>A0A4Q7PH92</accession>
<dbReference type="EMBL" id="SGXE01000001">
    <property type="protein sequence ID" value="RZS99931.1"/>
    <property type="molecule type" value="Genomic_DNA"/>
</dbReference>
<organism evidence="1 2">
    <name type="scientific">Aquimarina brevivitae</name>
    <dbReference type="NCBI Taxonomy" id="323412"/>
    <lineage>
        <taxon>Bacteria</taxon>
        <taxon>Pseudomonadati</taxon>
        <taxon>Bacteroidota</taxon>
        <taxon>Flavobacteriia</taxon>
        <taxon>Flavobacteriales</taxon>
        <taxon>Flavobacteriaceae</taxon>
        <taxon>Aquimarina</taxon>
    </lineage>
</organism>
<dbReference type="SUPFAM" id="SSF109854">
    <property type="entry name" value="DinB/YfiT-like putative metalloenzymes"/>
    <property type="match status" value="1"/>
</dbReference>
<dbReference type="Proteomes" id="UP000292262">
    <property type="component" value="Unassembled WGS sequence"/>
</dbReference>
<reference evidence="1 2" key="1">
    <citation type="submission" date="2019-02" db="EMBL/GenBank/DDBJ databases">
        <title>Genomic Encyclopedia of Type Strains, Phase IV (KMG-IV): sequencing the most valuable type-strain genomes for metagenomic binning, comparative biology and taxonomic classification.</title>
        <authorList>
            <person name="Goeker M."/>
        </authorList>
    </citation>
    <scope>NUCLEOTIDE SEQUENCE [LARGE SCALE GENOMIC DNA]</scope>
    <source>
        <strain evidence="1 2">DSM 17196</strain>
    </source>
</reference>
<comment type="caution">
    <text evidence="1">The sequence shown here is derived from an EMBL/GenBank/DDBJ whole genome shotgun (WGS) entry which is preliminary data.</text>
</comment>
<proteinExistence type="predicted"/>
<dbReference type="RefSeq" id="WP_130285743.1">
    <property type="nucleotide sequence ID" value="NZ_SGXE01000001.1"/>
</dbReference>
<gene>
    <name evidence="1" type="ORF">EV197_1162</name>
</gene>
<protein>
    <submittedName>
        <fullName evidence="1">Uncharacterized protein DUF1569</fullName>
    </submittedName>
</protein>
<dbReference type="InterPro" id="IPR011463">
    <property type="entry name" value="DUF1569"/>
</dbReference>
<dbReference type="Pfam" id="PF07606">
    <property type="entry name" value="DUF1569"/>
    <property type="match status" value="1"/>
</dbReference>
<dbReference type="InterPro" id="IPR034660">
    <property type="entry name" value="DinB/YfiT-like"/>
</dbReference>
<dbReference type="AlphaFoldDB" id="A0A4Q7PH92"/>
<dbReference type="Gene3D" id="1.20.120.450">
    <property type="entry name" value="dinb family like domain"/>
    <property type="match status" value="1"/>
</dbReference>
<dbReference type="OrthoDB" id="2599194at2"/>
<evidence type="ECO:0000313" key="2">
    <source>
        <dbReference type="Proteomes" id="UP000292262"/>
    </source>
</evidence>
<sequence length="147" mass="17488">MESLLNDEVAKIVKDRIEKLTKDDSPQWGKMTVAQMLHHCKFPLQIALQKEHPPVKPNFLAKLLFKKAMYNDRPWSKNLPTVPSFRVSEEKNFEEEKDNLIHLIDEFLIKKDVTEWQPHPVFGKFTAQQWGQMQYKHLDHHLKQFNV</sequence>